<dbReference type="InterPro" id="IPR000086">
    <property type="entry name" value="NUDIX_hydrolase_dom"/>
</dbReference>
<name>A0ABT1LDV6_9HYPH</name>
<gene>
    <name evidence="7" type="ORF">NK718_13865</name>
</gene>
<evidence type="ECO:0000256" key="3">
    <source>
        <dbReference type="ARBA" id="ARBA00022801"/>
    </source>
</evidence>
<keyword evidence="2" id="KW-0479">Metal-binding</keyword>
<evidence type="ECO:0000313" key="8">
    <source>
        <dbReference type="Proteomes" id="UP001205890"/>
    </source>
</evidence>
<evidence type="ECO:0000256" key="1">
    <source>
        <dbReference type="ARBA" id="ARBA00001946"/>
    </source>
</evidence>
<dbReference type="PROSITE" id="PS51462">
    <property type="entry name" value="NUDIX"/>
    <property type="match status" value="1"/>
</dbReference>
<feature type="region of interest" description="Disordered" evidence="5">
    <location>
        <begin position="145"/>
        <end position="260"/>
    </location>
</feature>
<evidence type="ECO:0000259" key="6">
    <source>
        <dbReference type="PROSITE" id="PS51462"/>
    </source>
</evidence>
<keyword evidence="4" id="KW-0460">Magnesium</keyword>
<dbReference type="InterPro" id="IPR015797">
    <property type="entry name" value="NUDIX_hydrolase-like_dom_sf"/>
</dbReference>
<comment type="caution">
    <text evidence="7">The sequence shown here is derived from an EMBL/GenBank/DDBJ whole genome shotgun (WGS) entry which is preliminary data.</text>
</comment>
<dbReference type="Gene3D" id="3.90.79.10">
    <property type="entry name" value="Nucleoside Triphosphate Pyrophosphohydrolase"/>
    <property type="match status" value="1"/>
</dbReference>
<dbReference type="EMBL" id="JANCLU010000013">
    <property type="protein sequence ID" value="MCP8939609.1"/>
    <property type="molecule type" value="Genomic_DNA"/>
</dbReference>
<dbReference type="Pfam" id="PF00293">
    <property type="entry name" value="NUDIX"/>
    <property type="match status" value="1"/>
</dbReference>
<dbReference type="RefSeq" id="WP_254743386.1">
    <property type="nucleotide sequence ID" value="NZ_JANCLU010000013.1"/>
</dbReference>
<dbReference type="InterPro" id="IPR047198">
    <property type="entry name" value="DDP-like_NUDIX"/>
</dbReference>
<keyword evidence="3 7" id="KW-0378">Hydrolase</keyword>
<feature type="compositionally biased region" description="Basic residues" evidence="5">
    <location>
        <begin position="229"/>
        <end position="260"/>
    </location>
</feature>
<proteinExistence type="predicted"/>
<feature type="compositionally biased region" description="Basic residues" evidence="5">
    <location>
        <begin position="145"/>
        <end position="187"/>
    </location>
</feature>
<reference evidence="7 8" key="1">
    <citation type="submission" date="2022-07" db="EMBL/GenBank/DDBJ databases">
        <authorList>
            <person name="Li W.-J."/>
            <person name="Deng Q.-Q."/>
        </authorList>
    </citation>
    <scope>NUCLEOTIDE SEQUENCE [LARGE SCALE GENOMIC DNA]</scope>
    <source>
        <strain evidence="7 8">SYSU M60028</strain>
    </source>
</reference>
<evidence type="ECO:0000256" key="5">
    <source>
        <dbReference type="SAM" id="MobiDB-lite"/>
    </source>
</evidence>
<dbReference type="GO" id="GO:0016787">
    <property type="term" value="F:hydrolase activity"/>
    <property type="evidence" value="ECO:0007669"/>
    <property type="project" value="UniProtKB-KW"/>
</dbReference>
<feature type="domain" description="Nudix hydrolase" evidence="6">
    <location>
        <begin position="1"/>
        <end position="130"/>
    </location>
</feature>
<sequence>MQFAVLPFRWREGKFEVMMVTSRETARWVTPKGWPMAGLSPERAAAREAFEEAGLLGVVSSRPVGGFTYWKILSGGKRLLCTVLVYPLLVTEELAKWPEQRQRRRAWFTPDEAVERVDDALLGDIIRRCEADPTLTDIIARAVRARGPAKRKKRAPKVKTKAKAKPKAKPKARLKSKVKVKAKAKGKPKPDAKPGIGTEQKAKTKVKPGAKKAKARAKAAPGPAEAKAKPGKPKAGKKRAARPKPAKRKPKAKKRAARQG</sequence>
<dbReference type="CDD" id="cd04666">
    <property type="entry name" value="NUDIX_DIPP2_like_Nudt4"/>
    <property type="match status" value="1"/>
</dbReference>
<organism evidence="7 8">
    <name type="scientific">Alsobacter ponti</name>
    <dbReference type="NCBI Taxonomy" id="2962936"/>
    <lineage>
        <taxon>Bacteria</taxon>
        <taxon>Pseudomonadati</taxon>
        <taxon>Pseudomonadota</taxon>
        <taxon>Alphaproteobacteria</taxon>
        <taxon>Hyphomicrobiales</taxon>
        <taxon>Alsobacteraceae</taxon>
        <taxon>Alsobacter</taxon>
    </lineage>
</organism>
<dbReference type="PANTHER" id="PTHR12629:SF0">
    <property type="entry name" value="DIPHOSPHOINOSITOL-POLYPHOSPHATE DIPHOSPHATASE"/>
    <property type="match status" value="1"/>
</dbReference>
<evidence type="ECO:0000313" key="7">
    <source>
        <dbReference type="EMBL" id="MCP8939609.1"/>
    </source>
</evidence>
<dbReference type="SUPFAM" id="SSF55811">
    <property type="entry name" value="Nudix"/>
    <property type="match status" value="1"/>
</dbReference>
<feature type="compositionally biased region" description="Basic residues" evidence="5">
    <location>
        <begin position="203"/>
        <end position="217"/>
    </location>
</feature>
<evidence type="ECO:0000256" key="4">
    <source>
        <dbReference type="ARBA" id="ARBA00022842"/>
    </source>
</evidence>
<dbReference type="PANTHER" id="PTHR12629">
    <property type="entry name" value="DIPHOSPHOINOSITOL POLYPHOSPHATE PHOSPHOHYDROLASE"/>
    <property type="match status" value="1"/>
</dbReference>
<dbReference type="Proteomes" id="UP001205890">
    <property type="component" value="Unassembled WGS sequence"/>
</dbReference>
<evidence type="ECO:0000256" key="2">
    <source>
        <dbReference type="ARBA" id="ARBA00022723"/>
    </source>
</evidence>
<comment type="cofactor">
    <cofactor evidence="1">
        <name>Mg(2+)</name>
        <dbReference type="ChEBI" id="CHEBI:18420"/>
    </cofactor>
</comment>
<keyword evidence="8" id="KW-1185">Reference proteome</keyword>
<protein>
    <submittedName>
        <fullName evidence="7">NUDIX hydrolase</fullName>
    </submittedName>
</protein>
<accession>A0ABT1LDV6</accession>